<sequence>MAEPLTLKPAPHDVLLDLIQSKYWEYFNDIEIIHLWRSGMPRLPYEPVPSIYSMLTRTEVEQRNIPVNKTTKEINKVKILYYTTNYSVLYKVQQVIKQIIVSNNKVSDTSQFKNTGIKWMQLTKFNYDVIHLGQEHVVYNLIASIDVVYQESYI</sequence>
<proteinExistence type="predicted"/>
<accession>A0A0F9PN77</accession>
<reference evidence="1" key="1">
    <citation type="journal article" date="2015" name="Nature">
        <title>Complex archaea that bridge the gap between prokaryotes and eukaryotes.</title>
        <authorList>
            <person name="Spang A."/>
            <person name="Saw J.H."/>
            <person name="Jorgensen S.L."/>
            <person name="Zaremba-Niedzwiedzka K."/>
            <person name="Martijn J."/>
            <person name="Lind A.E."/>
            <person name="van Eijk R."/>
            <person name="Schleper C."/>
            <person name="Guy L."/>
            <person name="Ettema T.J."/>
        </authorList>
    </citation>
    <scope>NUCLEOTIDE SEQUENCE</scope>
</reference>
<protein>
    <submittedName>
        <fullName evidence="1">Uncharacterized protein</fullName>
    </submittedName>
</protein>
<organism evidence="1">
    <name type="scientific">marine sediment metagenome</name>
    <dbReference type="NCBI Taxonomy" id="412755"/>
    <lineage>
        <taxon>unclassified sequences</taxon>
        <taxon>metagenomes</taxon>
        <taxon>ecological metagenomes</taxon>
    </lineage>
</organism>
<dbReference type="EMBL" id="LAZR01002311">
    <property type="protein sequence ID" value="KKN31654.1"/>
    <property type="molecule type" value="Genomic_DNA"/>
</dbReference>
<gene>
    <name evidence="1" type="ORF">LCGC14_0821720</name>
</gene>
<name>A0A0F9PN77_9ZZZZ</name>
<dbReference type="AlphaFoldDB" id="A0A0F9PN77"/>
<evidence type="ECO:0000313" key="1">
    <source>
        <dbReference type="EMBL" id="KKN31654.1"/>
    </source>
</evidence>
<comment type="caution">
    <text evidence="1">The sequence shown here is derived from an EMBL/GenBank/DDBJ whole genome shotgun (WGS) entry which is preliminary data.</text>
</comment>